<reference evidence="1 2" key="1">
    <citation type="journal article" date="2016" name="Nat. Commun.">
        <title>Thousands of microbial genomes shed light on interconnected biogeochemical processes in an aquifer system.</title>
        <authorList>
            <person name="Anantharaman K."/>
            <person name="Brown C.T."/>
            <person name="Hug L.A."/>
            <person name="Sharon I."/>
            <person name="Castelle C.J."/>
            <person name="Probst A.J."/>
            <person name="Thomas B.C."/>
            <person name="Singh A."/>
            <person name="Wilkins M.J."/>
            <person name="Karaoz U."/>
            <person name="Brodie E.L."/>
            <person name="Williams K.H."/>
            <person name="Hubbard S.S."/>
            <person name="Banfield J.F."/>
        </authorList>
    </citation>
    <scope>NUCLEOTIDE SEQUENCE [LARGE SCALE GENOMIC DNA]</scope>
    <source>
        <strain evidence="2">RIFCSPLOWO2_12_FULL_64_10</strain>
    </source>
</reference>
<proteinExistence type="predicted"/>
<dbReference type="EMBL" id="MFKF01000227">
    <property type="protein sequence ID" value="OGG49722.1"/>
    <property type="molecule type" value="Genomic_DNA"/>
</dbReference>
<comment type="caution">
    <text evidence="1">The sequence shown here is derived from an EMBL/GenBank/DDBJ whole genome shotgun (WGS) entry which is preliminary data.</text>
</comment>
<protein>
    <submittedName>
        <fullName evidence="1">Uncharacterized protein</fullName>
    </submittedName>
</protein>
<evidence type="ECO:0000313" key="2">
    <source>
        <dbReference type="Proteomes" id="UP000178606"/>
    </source>
</evidence>
<sequence length="62" mass="6660">MVAVACDDMAYATDHCAFQDFVIGRISSDNLEGIGDSHQSQKTEKIGNCVGDLVGRKFQPGL</sequence>
<dbReference type="Proteomes" id="UP000178606">
    <property type="component" value="Unassembled WGS sequence"/>
</dbReference>
<evidence type="ECO:0000313" key="1">
    <source>
        <dbReference type="EMBL" id="OGG49722.1"/>
    </source>
</evidence>
<gene>
    <name evidence="1" type="ORF">A3F84_16155</name>
</gene>
<name>A0A1F6CLK3_HANXR</name>
<dbReference type="AlphaFoldDB" id="A0A1F6CLK3"/>
<accession>A0A1F6CLK3</accession>
<organism evidence="1 2">
    <name type="scientific">Handelsmanbacteria sp. (strain RIFCSPLOWO2_12_FULL_64_10)</name>
    <dbReference type="NCBI Taxonomy" id="1817868"/>
    <lineage>
        <taxon>Bacteria</taxon>
        <taxon>Candidatus Handelsmaniibacteriota</taxon>
    </lineage>
</organism>